<keyword evidence="3" id="KW-1185">Reference proteome</keyword>
<dbReference type="PANTHER" id="PTHR24148:SF78">
    <property type="entry name" value="HETEROKARYON INCOMPATIBILITY DOMAIN-CONTAINING PROTEIN"/>
    <property type="match status" value="1"/>
</dbReference>
<dbReference type="AlphaFoldDB" id="A0A9P8KWW5"/>
<dbReference type="PANTHER" id="PTHR24148">
    <property type="entry name" value="ANKYRIN REPEAT DOMAIN-CONTAINING PROTEIN 39 HOMOLOG-RELATED"/>
    <property type="match status" value="1"/>
</dbReference>
<evidence type="ECO:0000313" key="2">
    <source>
        <dbReference type="EMBL" id="KAH0538830.1"/>
    </source>
</evidence>
<dbReference type="Pfam" id="PF06985">
    <property type="entry name" value="HET"/>
    <property type="match status" value="1"/>
</dbReference>
<reference evidence="2" key="1">
    <citation type="submission" date="2021-03" db="EMBL/GenBank/DDBJ databases">
        <title>Comparative genomics and phylogenomic investigation of the class Geoglossomycetes provide insights into ecological specialization and systematics.</title>
        <authorList>
            <person name="Melie T."/>
            <person name="Pirro S."/>
            <person name="Miller A.N."/>
            <person name="Quandt A."/>
        </authorList>
    </citation>
    <scope>NUCLEOTIDE SEQUENCE</scope>
    <source>
        <strain evidence="2">GBOQ0MN5Z8</strain>
    </source>
</reference>
<protein>
    <recommendedName>
        <fullName evidence="1">Heterokaryon incompatibility domain-containing protein</fullName>
    </recommendedName>
</protein>
<dbReference type="EMBL" id="JAGHQL010000095">
    <property type="protein sequence ID" value="KAH0538830.1"/>
    <property type="molecule type" value="Genomic_DNA"/>
</dbReference>
<proteinExistence type="predicted"/>
<dbReference type="OrthoDB" id="2157530at2759"/>
<comment type="caution">
    <text evidence="2">The sequence shown here is derived from an EMBL/GenBank/DDBJ whole genome shotgun (WGS) entry which is preliminary data.</text>
</comment>
<gene>
    <name evidence="2" type="ORF">FGG08_004606</name>
</gene>
<evidence type="ECO:0000313" key="3">
    <source>
        <dbReference type="Proteomes" id="UP000698800"/>
    </source>
</evidence>
<accession>A0A9P8KWW5</accession>
<organism evidence="2 3">
    <name type="scientific">Glutinoglossum americanum</name>
    <dbReference type="NCBI Taxonomy" id="1670608"/>
    <lineage>
        <taxon>Eukaryota</taxon>
        <taxon>Fungi</taxon>
        <taxon>Dikarya</taxon>
        <taxon>Ascomycota</taxon>
        <taxon>Pezizomycotina</taxon>
        <taxon>Geoglossomycetes</taxon>
        <taxon>Geoglossales</taxon>
        <taxon>Geoglossaceae</taxon>
        <taxon>Glutinoglossum</taxon>
    </lineage>
</organism>
<evidence type="ECO:0000259" key="1">
    <source>
        <dbReference type="Pfam" id="PF06985"/>
    </source>
</evidence>
<name>A0A9P8KWW5_9PEZI</name>
<dbReference type="Pfam" id="PF26639">
    <property type="entry name" value="Het-6_barrel"/>
    <property type="match status" value="1"/>
</dbReference>
<dbReference type="InterPro" id="IPR052895">
    <property type="entry name" value="HetReg/Transcr_Mod"/>
</dbReference>
<dbReference type="InterPro" id="IPR010730">
    <property type="entry name" value="HET"/>
</dbReference>
<feature type="domain" description="Heterokaryon incompatibility" evidence="1">
    <location>
        <begin position="121"/>
        <end position="262"/>
    </location>
</feature>
<sequence>MLCAPTSIVPQQALYIQVITLRTQEMRGGGHKLTPHVTSTFLPTLSRSSHPSTSIFGPINQASIRTKQRQHFTHKGMTAYEYTPLDASKHEIRLLELLPGDSEDIPHCRLTHTSLDHEPQYVALSYAWGDPNNRDTILLDGRPFRVTRNLDIALRNLRGQGLTERLWVDALCINQNDLAERSQQVQLMRMIYQSASSVFAWLGEAADDSDFAMKTIKASGKEDSDIELDPETDPNDIDPRLKVALRKLLDRPYWRRTWIIQELAVPSPRKIWIGCGQFWVPWWDLCDTIMNPFEQSNVKLVTNTHLHRYFTLNANTMFEFQKGPLELIRLLKRSGSYCATDPRDRLYGILGLAKERDQVALVPDYSKPLEQLNAELVEHLIQTEENLNPLHAYRTSRHQTPSWVPQISTGEFPNDSWHRVRPFYASGDSKPHVQFSTNHKTIKIRGLEVDRVSACIGPFESRPELATKLLCTQDFQDAALQAVTRREGYLHDPASENAEIEDRIWRTLVEDGSQFAGPPAPDDFRDMYRVMSERSRTGVKMSSLSSSQAREVVPYLEYSIVKMMHRCFLTTIKGQFGTGPPDVQAGDLLCVLFGGSVVHVLREDGDHHLLVGEAYVHDWMNGEIMRQYQDGEAGLQEKEFELW</sequence>
<dbReference type="Proteomes" id="UP000698800">
    <property type="component" value="Unassembled WGS sequence"/>
</dbReference>